<sequence length="383" mass="42419">MDSKLRIHRIKFSNFHTFLDATEISFSLDRETGEVCGGVVSSVLDGAYLSPVITVAGSERGRANSTKPLTLAAGFISGKRLESFGNGMSFRTHPFAAKKSGSIAIEFELNDFLYRYVVEFNGIRVVFESLQVKTSKFFSCVFEKDARRSAIHYDLKTKNFGVTEVALRTAQSGYSIIANAAALGSSLAQSIVSAFSGIARCRDFSAPADILPSDVLAAADVFSGNERLRRQMASFISGMDEKLDDVVLEKHQYFFNDGSVSEKHIPYCVRRMPGESDKSRIQPLWNEHRDVLIMFVQLARVLPVLHRGGLIIMDRLDEGGGEEYLPSFVELFLHRDTNPHGAQLLFTANSLDVLKCVHASQIYLVRGGHYQRSYQHNAGALAA</sequence>
<evidence type="ECO:0000313" key="2">
    <source>
        <dbReference type="Proteomes" id="UP000242869"/>
    </source>
</evidence>
<keyword evidence="2" id="KW-1185">Reference proteome</keyword>
<dbReference type="AlphaFoldDB" id="A0A1I5E455"/>
<dbReference type="Proteomes" id="UP000242869">
    <property type="component" value="Unassembled WGS sequence"/>
</dbReference>
<dbReference type="EMBL" id="FOVE01000037">
    <property type="protein sequence ID" value="SFO06278.1"/>
    <property type="molecule type" value="Genomic_DNA"/>
</dbReference>
<name>A0A1I5E455_9NEIS</name>
<proteinExistence type="predicted"/>
<dbReference type="RefSeq" id="WP_091198380.1">
    <property type="nucleotide sequence ID" value="NZ_FOVE01000037.1"/>
</dbReference>
<gene>
    <name evidence="1" type="ORF">SAMN05660284_02834</name>
</gene>
<evidence type="ECO:0000313" key="1">
    <source>
        <dbReference type="EMBL" id="SFO06278.1"/>
    </source>
</evidence>
<dbReference type="OrthoDB" id="9809324at2"/>
<reference evidence="2" key="1">
    <citation type="submission" date="2016-10" db="EMBL/GenBank/DDBJ databases">
        <authorList>
            <person name="Varghese N."/>
            <person name="Submissions S."/>
        </authorList>
    </citation>
    <scope>NUCLEOTIDE SEQUENCE [LARGE SCALE GENOMIC DNA]</scope>
    <source>
        <strain evidence="2">DSM 6150</strain>
    </source>
</reference>
<accession>A0A1I5E455</accession>
<dbReference type="STRING" id="83765.SAMN05660284_02834"/>
<organism evidence="1 2">
    <name type="scientific">Formivibrio citricus</name>
    <dbReference type="NCBI Taxonomy" id="83765"/>
    <lineage>
        <taxon>Bacteria</taxon>
        <taxon>Pseudomonadati</taxon>
        <taxon>Pseudomonadota</taxon>
        <taxon>Betaproteobacteria</taxon>
        <taxon>Neisseriales</taxon>
        <taxon>Chitinibacteraceae</taxon>
        <taxon>Formivibrio</taxon>
    </lineage>
</organism>
<protein>
    <recommendedName>
        <fullName evidence="3">ATPase AAA-type core domain-containing protein</fullName>
    </recommendedName>
</protein>
<evidence type="ECO:0008006" key="3">
    <source>
        <dbReference type="Google" id="ProtNLM"/>
    </source>
</evidence>